<sequence>MWMVLPVFVYNLNPRIGFLICPSNFNNPREVYSSHTLYRHLLIMESSEVAPAQGKECEAVSGRFQGLCIIHANCLSMCLTEGFTGGRCSGWNRNCVCTKEC</sequence>
<keyword evidence="2" id="KW-1185">Reference proteome</keyword>
<reference evidence="1" key="1">
    <citation type="submission" date="2021-05" db="EMBL/GenBank/DDBJ databases">
        <authorList>
            <person name="Scholz U."/>
            <person name="Mascher M."/>
            <person name="Fiebig A."/>
        </authorList>
    </citation>
    <scope>NUCLEOTIDE SEQUENCE [LARGE SCALE GENOMIC DNA]</scope>
</reference>
<name>A0ACD5Z0A3_AVESA</name>
<reference evidence="1" key="2">
    <citation type="submission" date="2025-09" db="UniProtKB">
        <authorList>
            <consortium name="EnsemblPlants"/>
        </authorList>
    </citation>
    <scope>IDENTIFICATION</scope>
</reference>
<proteinExistence type="predicted"/>
<protein>
    <submittedName>
        <fullName evidence="1">Uncharacterized protein</fullName>
    </submittedName>
</protein>
<dbReference type="Proteomes" id="UP001732700">
    <property type="component" value="Chromosome 6A"/>
</dbReference>
<evidence type="ECO:0000313" key="2">
    <source>
        <dbReference type="Proteomes" id="UP001732700"/>
    </source>
</evidence>
<evidence type="ECO:0000313" key="1">
    <source>
        <dbReference type="EnsemblPlants" id="AVESA.00010b.r2.6AG1069100.2.CDS"/>
    </source>
</evidence>
<organism evidence="1 2">
    <name type="scientific">Avena sativa</name>
    <name type="common">Oat</name>
    <dbReference type="NCBI Taxonomy" id="4498"/>
    <lineage>
        <taxon>Eukaryota</taxon>
        <taxon>Viridiplantae</taxon>
        <taxon>Streptophyta</taxon>
        <taxon>Embryophyta</taxon>
        <taxon>Tracheophyta</taxon>
        <taxon>Spermatophyta</taxon>
        <taxon>Magnoliopsida</taxon>
        <taxon>Liliopsida</taxon>
        <taxon>Poales</taxon>
        <taxon>Poaceae</taxon>
        <taxon>BOP clade</taxon>
        <taxon>Pooideae</taxon>
        <taxon>Poodae</taxon>
        <taxon>Poeae</taxon>
        <taxon>Poeae Chloroplast Group 1 (Aveneae type)</taxon>
        <taxon>Aveninae</taxon>
        <taxon>Avena</taxon>
    </lineage>
</organism>
<accession>A0ACD5Z0A3</accession>
<dbReference type="EnsemblPlants" id="AVESA.00010b.r2.6AG1069100.2">
    <property type="protein sequence ID" value="AVESA.00010b.r2.6AG1069100.2.CDS"/>
    <property type="gene ID" value="AVESA.00010b.r2.6AG1069100"/>
</dbReference>